<reference evidence="13" key="1">
    <citation type="submission" date="2014-09" db="EMBL/GenBank/DDBJ databases">
        <authorList>
            <person name="Illeghems K.G."/>
        </authorList>
    </citation>
    <scope>NUCLEOTIDE SEQUENCE [LARGE SCALE GENOMIC DNA]</scope>
    <source>
        <strain evidence="13">LMG 23848T</strain>
    </source>
</reference>
<dbReference type="RefSeq" id="WP_059024147.1">
    <property type="nucleotide sequence ID" value="NZ_LN609302.1"/>
</dbReference>
<dbReference type="GO" id="GO:0016020">
    <property type="term" value="C:membrane"/>
    <property type="evidence" value="ECO:0007669"/>
    <property type="project" value="UniProtKB-SubCell"/>
</dbReference>
<evidence type="ECO:0000256" key="3">
    <source>
        <dbReference type="ARBA" id="ARBA00022676"/>
    </source>
</evidence>
<dbReference type="EMBL" id="LN609302">
    <property type="protein sequence ID" value="CEF56622.1"/>
    <property type="molecule type" value="Genomic_DNA"/>
</dbReference>
<evidence type="ECO:0000256" key="2">
    <source>
        <dbReference type="ARBA" id="ARBA00006739"/>
    </source>
</evidence>
<keyword evidence="5 8" id="KW-0812">Transmembrane</keyword>
<evidence type="ECO:0000313" key="12">
    <source>
        <dbReference type="EMBL" id="NHO39212.1"/>
    </source>
</evidence>
<evidence type="ECO:0000313" key="14">
    <source>
        <dbReference type="Proteomes" id="UP000657200"/>
    </source>
</evidence>
<evidence type="ECO:0000313" key="11">
    <source>
        <dbReference type="EMBL" id="CEF56622.1"/>
    </source>
</evidence>
<evidence type="ECO:0000256" key="4">
    <source>
        <dbReference type="ARBA" id="ARBA00022679"/>
    </source>
</evidence>
<evidence type="ECO:0000256" key="8">
    <source>
        <dbReference type="SAM" id="Phobius"/>
    </source>
</evidence>
<comment type="subcellular location">
    <subcellularLocation>
        <location evidence="1">Membrane</location>
        <topology evidence="1">Multi-pass membrane protein</topology>
    </subcellularLocation>
</comment>
<keyword evidence="4 11" id="KW-0808">Transferase</keyword>
<dbReference type="Pfam" id="PF00535">
    <property type="entry name" value="Glycos_transf_2"/>
    <property type="match status" value="1"/>
</dbReference>
<dbReference type="EC" id="2.4.1.83" evidence="11"/>
<dbReference type="PATRIC" id="fig|431306.5.peg.2159"/>
<comment type="similarity">
    <text evidence="2">Belongs to the glycosyltransferase 2 family.</text>
</comment>
<dbReference type="GO" id="GO:0000271">
    <property type="term" value="P:polysaccharide biosynthetic process"/>
    <property type="evidence" value="ECO:0007669"/>
    <property type="project" value="InterPro"/>
</dbReference>
<protein>
    <submittedName>
        <fullName evidence="11">Dolichol-phosphate mannosyltransferase</fullName>
        <ecNumber evidence="11">2.4.1.83</ecNumber>
    </submittedName>
    <submittedName>
        <fullName evidence="12">Glycosyltransferase</fullName>
    </submittedName>
</protein>
<keyword evidence="14" id="KW-1185">Reference proteome</keyword>
<feature type="domain" description="Glycosyltransferase 2-like" evidence="9">
    <location>
        <begin position="19"/>
        <end position="183"/>
    </location>
</feature>
<reference evidence="11" key="2">
    <citation type="submission" date="2014-09" db="EMBL/GenBank/DDBJ databases">
        <authorList>
            <person name="Magalhaes I.L.F."/>
            <person name="Oliveira U."/>
            <person name="Santos F.R."/>
            <person name="Vidigal T.H.D.A."/>
            <person name="Brescovit A.D."/>
            <person name="Santos A.J."/>
        </authorList>
    </citation>
    <scope>NUCLEOTIDE SEQUENCE</scope>
    <source>
        <strain evidence="11">LMG 23848T</strain>
    </source>
</reference>
<dbReference type="CDD" id="cd06442">
    <property type="entry name" value="DPM1_like"/>
    <property type="match status" value="1"/>
</dbReference>
<dbReference type="PANTHER" id="PTHR43398:SF1">
    <property type="entry name" value="DOLICHOL-PHOSPHATE MANNOSYLTRANSFERASE SUBUNIT 1"/>
    <property type="match status" value="1"/>
</dbReference>
<sequence>MSAPGAQGSGGTAGSPAISIIVPCYNEVANIAPLVAKLETALEGRHWEVIFVDDNSPDGTTEAVRAQARQKSYVRGICRVGRRGLSSAVIEGVLSSSAQVVAVMDGDQQHDETRLVALIDAVADGGCDVAVGSRHVEGGSNAGLANAWRHALSNGGIWLAQCFLPVKLTDPMSGFFAVRQETFAAIAPRLSGAGFKILLDLLLSSAKPLKVQEIACGFRPRVAGESKLDTLVMLQFVALLLEKFSHGLVPLRFVAFCLVGLAGVGTNFGVMHLVRFFGVHFSVAQAVGTVVAMIVNFVLDNNFTYRDRRLHGQRCVWGLLVFMLVCSIGALANVGVAHMMYAQSYRLDEASLAGAVLAVVWNYTMSSTLIWRPR</sequence>
<evidence type="ECO:0000256" key="1">
    <source>
        <dbReference type="ARBA" id="ARBA00004141"/>
    </source>
</evidence>
<dbReference type="Proteomes" id="UP000657200">
    <property type="component" value="Unassembled WGS sequence"/>
</dbReference>
<keyword evidence="6 8" id="KW-1133">Transmembrane helix</keyword>
<dbReference type="STRING" id="431306.AGA_2092"/>
<dbReference type="Gene3D" id="3.90.550.10">
    <property type="entry name" value="Spore Coat Polysaccharide Biosynthesis Protein SpsA, Chain A"/>
    <property type="match status" value="1"/>
</dbReference>
<name>A0A0U5F4Y6_9PROT</name>
<dbReference type="Pfam" id="PF04138">
    <property type="entry name" value="GtrA_DPMS_TM"/>
    <property type="match status" value="1"/>
</dbReference>
<dbReference type="OrthoDB" id="9811222at2"/>
<accession>A0A0U5F4Y6</accession>
<evidence type="ECO:0000313" key="13">
    <source>
        <dbReference type="Proteomes" id="UP000068250"/>
    </source>
</evidence>
<dbReference type="InterPro" id="IPR039528">
    <property type="entry name" value="DPM1-like"/>
</dbReference>
<dbReference type="Proteomes" id="UP000068250">
    <property type="component" value="Chromosome I"/>
</dbReference>
<feature type="transmembrane region" description="Helical" evidence="8">
    <location>
        <begin position="352"/>
        <end position="371"/>
    </location>
</feature>
<evidence type="ECO:0000256" key="6">
    <source>
        <dbReference type="ARBA" id="ARBA00022989"/>
    </source>
</evidence>
<feature type="transmembrane region" description="Helical" evidence="8">
    <location>
        <begin position="279"/>
        <end position="299"/>
    </location>
</feature>
<feature type="transmembrane region" description="Helical" evidence="8">
    <location>
        <begin position="319"/>
        <end position="340"/>
    </location>
</feature>
<feature type="transmembrane region" description="Helical" evidence="8">
    <location>
        <begin position="253"/>
        <end position="273"/>
    </location>
</feature>
<feature type="domain" description="GtrA/DPMS transmembrane" evidence="10">
    <location>
        <begin position="256"/>
        <end position="371"/>
    </location>
</feature>
<dbReference type="InterPro" id="IPR007267">
    <property type="entry name" value="GtrA_DPMS_TM"/>
</dbReference>
<evidence type="ECO:0000256" key="5">
    <source>
        <dbReference type="ARBA" id="ARBA00022692"/>
    </source>
</evidence>
<evidence type="ECO:0000259" key="10">
    <source>
        <dbReference type="Pfam" id="PF04138"/>
    </source>
</evidence>
<reference evidence="12 14" key="3">
    <citation type="journal article" date="2020" name="Int. J. Syst. Evol. Microbiol.">
        <title>Novel acetic acid bacteria from cider fermentations: Acetobacter conturbans sp. nov. and Acetobacter fallax sp. nov.</title>
        <authorList>
            <person name="Sombolestani A.S."/>
            <person name="Cleenwerck I."/>
            <person name="Cnockaert M."/>
            <person name="Borremans W."/>
            <person name="Wieme A.D."/>
            <person name="De Vuyst L."/>
            <person name="Vandamme P."/>
        </authorList>
    </citation>
    <scope>NUCLEOTIDE SEQUENCE [LARGE SCALE GENOMIC DNA]</scope>
    <source>
        <strain evidence="12 14">LMG 23848</strain>
    </source>
</reference>
<keyword evidence="3 11" id="KW-0328">Glycosyltransferase</keyword>
<dbReference type="GO" id="GO:0009247">
    <property type="term" value="P:glycolipid biosynthetic process"/>
    <property type="evidence" value="ECO:0007669"/>
    <property type="project" value="TreeGrafter"/>
</dbReference>
<evidence type="ECO:0000259" key="9">
    <source>
        <dbReference type="Pfam" id="PF00535"/>
    </source>
</evidence>
<organism evidence="11 13">
    <name type="scientific">Acetobacter ghanensis</name>
    <dbReference type="NCBI Taxonomy" id="431306"/>
    <lineage>
        <taxon>Bacteria</taxon>
        <taxon>Pseudomonadati</taxon>
        <taxon>Pseudomonadota</taxon>
        <taxon>Alphaproteobacteria</taxon>
        <taxon>Acetobacterales</taxon>
        <taxon>Acetobacteraceae</taxon>
        <taxon>Acetobacter</taxon>
    </lineage>
</organism>
<dbReference type="GO" id="GO:0004582">
    <property type="term" value="F:dolichyl-phosphate beta-D-mannosyltransferase activity"/>
    <property type="evidence" value="ECO:0007669"/>
    <property type="project" value="UniProtKB-EC"/>
</dbReference>
<dbReference type="SUPFAM" id="SSF53448">
    <property type="entry name" value="Nucleotide-diphospho-sugar transferases"/>
    <property type="match status" value="1"/>
</dbReference>
<evidence type="ECO:0000256" key="7">
    <source>
        <dbReference type="ARBA" id="ARBA00023136"/>
    </source>
</evidence>
<dbReference type="EMBL" id="WOTE01000002">
    <property type="protein sequence ID" value="NHO39212.1"/>
    <property type="molecule type" value="Genomic_DNA"/>
</dbReference>
<gene>
    <name evidence="11" type="ORF">AGA_2092</name>
    <name evidence="12" type="ORF">GOB80_05830</name>
</gene>
<dbReference type="InterPro" id="IPR029044">
    <property type="entry name" value="Nucleotide-diphossugar_trans"/>
</dbReference>
<dbReference type="InterPro" id="IPR001173">
    <property type="entry name" value="Glyco_trans_2-like"/>
</dbReference>
<keyword evidence="7 8" id="KW-0472">Membrane</keyword>
<dbReference type="AlphaFoldDB" id="A0A0U5F4Y6"/>
<dbReference type="PANTHER" id="PTHR43398">
    <property type="entry name" value="DOLICHOL-PHOSPHATE MANNOSYLTRANSFERASE SUBUNIT 1"/>
    <property type="match status" value="1"/>
</dbReference>
<proteinExistence type="inferred from homology"/>